<dbReference type="EC" id="3.1.4.-" evidence="3"/>
<dbReference type="EMBL" id="NHZQ01000121">
    <property type="protein sequence ID" value="PSK51653.1"/>
    <property type="molecule type" value="Genomic_DNA"/>
</dbReference>
<protein>
    <recommendedName>
        <fullName evidence="3">Phosphodiesterase</fullName>
        <ecNumber evidence="3">3.1.4.-</ecNumber>
    </recommendedName>
</protein>
<feature type="compositionally biased region" description="Low complexity" evidence="4">
    <location>
        <begin position="766"/>
        <end position="781"/>
    </location>
</feature>
<organism evidence="6 7">
    <name type="scientific">Elsinoe australis</name>
    <dbReference type="NCBI Taxonomy" id="40998"/>
    <lineage>
        <taxon>Eukaryota</taxon>
        <taxon>Fungi</taxon>
        <taxon>Dikarya</taxon>
        <taxon>Ascomycota</taxon>
        <taxon>Pezizomycotina</taxon>
        <taxon>Dothideomycetes</taxon>
        <taxon>Dothideomycetidae</taxon>
        <taxon>Myriangiales</taxon>
        <taxon>Elsinoaceae</taxon>
        <taxon>Elsinoe</taxon>
    </lineage>
</organism>
<dbReference type="STRING" id="40998.A0A2P7ZTW9"/>
<dbReference type="GO" id="GO:0046872">
    <property type="term" value="F:metal ion binding"/>
    <property type="evidence" value="ECO:0007669"/>
    <property type="project" value="UniProtKB-KW"/>
</dbReference>
<dbReference type="PROSITE" id="PS00126">
    <property type="entry name" value="PDEASE_I_1"/>
    <property type="match status" value="1"/>
</dbReference>
<evidence type="ECO:0000256" key="2">
    <source>
        <dbReference type="ARBA" id="ARBA00022801"/>
    </source>
</evidence>
<dbReference type="GO" id="GO:0004114">
    <property type="term" value="F:3',5'-cyclic-nucleotide phosphodiesterase activity"/>
    <property type="evidence" value="ECO:0007669"/>
    <property type="project" value="InterPro"/>
</dbReference>
<sequence>MDIGRCNIIYLDRRSQNTGLVRRDDLKDFIGRIDSTAPGKSLDEEIVEQNLKSILATFNDVYVCRDGQSCLKRLSQMEDPISQPPTLLLIDIPDTNESHIVSPLSSNPPFKGEQAVEKNEPFDLYGIHMLSHICSSIQQRSLSRLIIPIAVTVNSEAARAALEEEPSLWALSKCSPDSVRGVKYLDIGAVDVLTSPLSADRVQGLTIHAYRVFKDYAKEDTSSILTKRNRKLSWIGIDEERPFAYLREAMVSGLMVGICNPETINDSFDPSDLRIAEDRKAIVENAVGQWSFSGHDFTSDELVHAARTMMAHALSGDEMSRWRLPNDELTIFIMACRKAYNDFVLYHNFRHVVDVLQAIFYFLLQIGLLPPYQVEGKPYTKPSNAIAAVLRPFDALTLLVAALGHDVGHPGVNNAFLVALNAPLAQLYNDRSVLEAFHCAAYSQILRRYWPAAFEDIAMRKLMITTILATDMGLHFKYMKEMSMLQEKLAAAQSTADGYVPKVTDENRDLVCGLLIKCADISNVARKYACAAQWARVLTDEFANQGAMEKELNLPTCLFGGPPDPNDFLKLAESQLGFINIFARPLFEGVSAVLPEMRFTLAELGTNKAIWQERIDAENSRKLSFARGPLSPLSRSTATPSETDSIDQRERLSPNPGESDTNSLMGANSANRNRSNLSLSQSANDSNLPNIDEHAGATTPHQTTRTPVIETGRRHSSVYSGLDDHSKLDARRGSVDPALATTIFVQTHPSPAAREILDLSAPPSPVKSVVSQSQPNPSVASHSQAPSTVEAGGQTSPSTKASSLDNDASEPPQADTYTTHQNRSEDFQFLKQDPANAFGGRKVQTMSVYGPDVLSKVAAGSPGKNSSTSQMTASRSPNAQRALSSGGGGTGRIPSSASDDGERTSPSEFPQRPDLRTTRSQSRLRGLKFWKKDKVAKGLGVETP</sequence>
<feature type="region of interest" description="Disordered" evidence="4">
    <location>
        <begin position="858"/>
        <end position="944"/>
    </location>
</feature>
<dbReference type="Proteomes" id="UP000243723">
    <property type="component" value="Unassembled WGS sequence"/>
</dbReference>
<dbReference type="InterPro" id="IPR036971">
    <property type="entry name" value="PDEase_catalytic_dom_sf"/>
</dbReference>
<dbReference type="InterPro" id="IPR003607">
    <property type="entry name" value="HD/PDEase_dom"/>
</dbReference>
<dbReference type="InterPro" id="IPR023174">
    <property type="entry name" value="PDEase_CS"/>
</dbReference>
<feature type="compositionally biased region" description="Polar residues" evidence="4">
    <location>
        <begin position="633"/>
        <end position="643"/>
    </location>
</feature>
<evidence type="ECO:0000313" key="6">
    <source>
        <dbReference type="EMBL" id="PSK51653.1"/>
    </source>
</evidence>
<dbReference type="PANTHER" id="PTHR11347">
    <property type="entry name" value="CYCLIC NUCLEOTIDE PHOSPHODIESTERASE"/>
    <property type="match status" value="1"/>
</dbReference>
<feature type="compositionally biased region" description="Basic and acidic residues" evidence="4">
    <location>
        <begin position="900"/>
        <end position="917"/>
    </location>
</feature>
<accession>A0A2P7ZTW9</accession>
<keyword evidence="1 3" id="KW-0479">Metal-binding</keyword>
<feature type="compositionally biased region" description="Low complexity" evidence="4">
    <location>
        <begin position="667"/>
        <end position="684"/>
    </location>
</feature>
<dbReference type="PROSITE" id="PS51845">
    <property type="entry name" value="PDEASE_I_2"/>
    <property type="match status" value="1"/>
</dbReference>
<dbReference type="InterPro" id="IPR002073">
    <property type="entry name" value="PDEase_catalytic_dom"/>
</dbReference>
<dbReference type="SUPFAM" id="SSF109604">
    <property type="entry name" value="HD-domain/PDEase-like"/>
    <property type="match status" value="1"/>
</dbReference>
<keyword evidence="7" id="KW-1185">Reference proteome</keyword>
<evidence type="ECO:0000256" key="1">
    <source>
        <dbReference type="ARBA" id="ARBA00022723"/>
    </source>
</evidence>
<dbReference type="OrthoDB" id="546632at2759"/>
<comment type="cofactor">
    <cofactor evidence="3">
        <name>a divalent metal cation</name>
        <dbReference type="ChEBI" id="CHEBI:60240"/>
    </cofactor>
    <text evidence="3">Binds 2 divalent metal cations per subunit. Site 1 may preferentially bind zinc ions, while site 2 has a preference for magnesium and/or manganese ions.</text>
</comment>
<dbReference type="AlphaFoldDB" id="A0A2P7ZTW9"/>
<dbReference type="Pfam" id="PF00233">
    <property type="entry name" value="PDEase_I"/>
    <property type="match status" value="1"/>
</dbReference>
<feature type="region of interest" description="Disordered" evidence="4">
    <location>
        <begin position="626"/>
        <end position="729"/>
    </location>
</feature>
<evidence type="ECO:0000313" key="7">
    <source>
        <dbReference type="Proteomes" id="UP000243723"/>
    </source>
</evidence>
<gene>
    <name evidence="6" type="ORF">B9Z65_2920</name>
</gene>
<dbReference type="Gene3D" id="1.10.1300.10">
    <property type="entry name" value="3'5'-cyclic nucleotide phosphodiesterase, catalytic domain"/>
    <property type="match status" value="1"/>
</dbReference>
<dbReference type="CDD" id="cd00077">
    <property type="entry name" value="HDc"/>
    <property type="match status" value="1"/>
</dbReference>
<keyword evidence="2 3" id="KW-0378">Hydrolase</keyword>
<feature type="domain" description="PDEase" evidence="5">
    <location>
        <begin position="270"/>
        <end position="618"/>
    </location>
</feature>
<feature type="region of interest" description="Disordered" evidence="4">
    <location>
        <begin position="762"/>
        <end position="820"/>
    </location>
</feature>
<reference evidence="6 7" key="1">
    <citation type="submission" date="2017-05" db="EMBL/GenBank/DDBJ databases">
        <title>Draft genome sequence of Elsinoe australis.</title>
        <authorList>
            <person name="Cheng Q."/>
        </authorList>
    </citation>
    <scope>NUCLEOTIDE SEQUENCE [LARGE SCALE GENOMIC DNA]</scope>
    <source>
        <strain evidence="6 7">NL1</strain>
    </source>
</reference>
<name>A0A2P7ZTW9_9PEZI</name>
<dbReference type="GO" id="GO:0007165">
    <property type="term" value="P:signal transduction"/>
    <property type="evidence" value="ECO:0007669"/>
    <property type="project" value="InterPro"/>
</dbReference>
<evidence type="ECO:0000256" key="3">
    <source>
        <dbReference type="RuleBase" id="RU363067"/>
    </source>
</evidence>
<dbReference type="SMART" id="SM00471">
    <property type="entry name" value="HDc"/>
    <property type="match status" value="1"/>
</dbReference>
<feature type="compositionally biased region" description="Polar residues" evidence="4">
    <location>
        <begin position="656"/>
        <end position="666"/>
    </location>
</feature>
<evidence type="ECO:0000259" key="5">
    <source>
        <dbReference type="PROSITE" id="PS51845"/>
    </source>
</evidence>
<comment type="caution">
    <text evidence="6">The sequence shown here is derived from an EMBL/GenBank/DDBJ whole genome shotgun (WGS) entry which is preliminary data.</text>
</comment>
<proteinExistence type="inferred from homology"/>
<feature type="compositionally biased region" description="Polar residues" evidence="4">
    <location>
        <begin position="863"/>
        <end position="883"/>
    </location>
</feature>
<evidence type="ECO:0000256" key="4">
    <source>
        <dbReference type="SAM" id="MobiDB-lite"/>
    </source>
</evidence>
<feature type="compositionally biased region" description="Polar residues" evidence="4">
    <location>
        <begin position="782"/>
        <end position="806"/>
    </location>
</feature>
<comment type="similarity">
    <text evidence="3">Belongs to the cyclic nucleotide phosphodiesterase family.</text>
</comment>